<evidence type="ECO:0000313" key="2">
    <source>
        <dbReference type="EMBL" id="SMP13376.1"/>
    </source>
</evidence>
<sequence length="115" mass="12284">MAEYATACQIPSKISLLEVIRFVEKADQYDCYIVIEANQISINAKSLLSMCVLVSGIIKGPVTIRTSGVDAKKALVAMERLFSLPLGSERIDAAAGVDVPSAETSAERFSASSDQ</sequence>
<name>A0AA45WM38_9BACL</name>
<comment type="caution">
    <text evidence="2">The sequence shown here is derived from an EMBL/GenBank/DDBJ whole genome shotgun (WGS) entry which is preliminary data.</text>
</comment>
<evidence type="ECO:0000259" key="1">
    <source>
        <dbReference type="Pfam" id="PF00381"/>
    </source>
</evidence>
<gene>
    <name evidence="2" type="ORF">SAMN06265361_102455</name>
</gene>
<evidence type="ECO:0000313" key="3">
    <source>
        <dbReference type="Proteomes" id="UP001157946"/>
    </source>
</evidence>
<keyword evidence="3" id="KW-1185">Reference proteome</keyword>
<feature type="domain" description="HPr" evidence="1">
    <location>
        <begin position="21"/>
        <end position="82"/>
    </location>
</feature>
<dbReference type="Gene3D" id="3.30.1340.10">
    <property type="entry name" value="HPr-like"/>
    <property type="match status" value="1"/>
</dbReference>
<dbReference type="EMBL" id="FXTU01000002">
    <property type="protein sequence ID" value="SMP13376.1"/>
    <property type="molecule type" value="Genomic_DNA"/>
</dbReference>
<accession>A0AA45WM38</accession>
<reference evidence="2" key="1">
    <citation type="submission" date="2017-05" db="EMBL/GenBank/DDBJ databases">
        <authorList>
            <person name="Varghese N."/>
            <person name="Submissions S."/>
        </authorList>
    </citation>
    <scope>NUCLEOTIDE SEQUENCE</scope>
    <source>
        <strain evidence="2">DSM 45262</strain>
    </source>
</reference>
<dbReference type="AlphaFoldDB" id="A0AA45WM38"/>
<organism evidence="2 3">
    <name type="scientific">Laceyella tengchongensis</name>
    <dbReference type="NCBI Taxonomy" id="574699"/>
    <lineage>
        <taxon>Bacteria</taxon>
        <taxon>Bacillati</taxon>
        <taxon>Bacillota</taxon>
        <taxon>Bacilli</taxon>
        <taxon>Bacillales</taxon>
        <taxon>Thermoactinomycetaceae</taxon>
        <taxon>Laceyella</taxon>
    </lineage>
</organism>
<proteinExistence type="predicted"/>
<dbReference type="SUPFAM" id="SSF55594">
    <property type="entry name" value="HPr-like"/>
    <property type="match status" value="1"/>
</dbReference>
<dbReference type="RefSeq" id="WP_102993044.1">
    <property type="nucleotide sequence ID" value="NZ_FXTU01000002.1"/>
</dbReference>
<dbReference type="Pfam" id="PF00381">
    <property type="entry name" value="PTS-HPr"/>
    <property type="match status" value="1"/>
</dbReference>
<dbReference type="Proteomes" id="UP001157946">
    <property type="component" value="Unassembled WGS sequence"/>
</dbReference>
<dbReference type="InterPro" id="IPR035895">
    <property type="entry name" value="HPr-like_sf"/>
</dbReference>
<protein>
    <submittedName>
        <fullName evidence="2">Phosphotransferase system, HPr</fullName>
    </submittedName>
</protein>
<dbReference type="InterPro" id="IPR000032">
    <property type="entry name" value="HPr-like"/>
</dbReference>